<evidence type="ECO:0000313" key="4">
    <source>
        <dbReference type="Proteomes" id="UP000076567"/>
    </source>
</evidence>
<protein>
    <recommendedName>
        <fullName evidence="2">YhfM-like domain-containing protein</fullName>
    </recommendedName>
</protein>
<feature type="signal peptide" evidence="1">
    <location>
        <begin position="1"/>
        <end position="22"/>
    </location>
</feature>
<dbReference type="InterPro" id="IPR058780">
    <property type="entry name" value="YhfM-like_dom"/>
</dbReference>
<evidence type="ECO:0000256" key="1">
    <source>
        <dbReference type="SAM" id="SignalP"/>
    </source>
</evidence>
<evidence type="ECO:0000259" key="2">
    <source>
        <dbReference type="Pfam" id="PF26353"/>
    </source>
</evidence>
<comment type="caution">
    <text evidence="3">The sequence shown here is derived from an EMBL/GenBank/DDBJ whole genome shotgun (WGS) entry which is preliminary data.</text>
</comment>
<accession>A0A165P5M2</accession>
<name>A0A165P5M2_9BACL</name>
<keyword evidence="1" id="KW-0732">Signal</keyword>
<organism evidence="3 4">
    <name type="scientific">Fictibacillus phosphorivorans</name>
    <dbReference type="NCBI Taxonomy" id="1221500"/>
    <lineage>
        <taxon>Bacteria</taxon>
        <taxon>Bacillati</taxon>
        <taxon>Bacillota</taxon>
        <taxon>Bacilli</taxon>
        <taxon>Bacillales</taxon>
        <taxon>Fictibacillaceae</taxon>
        <taxon>Fictibacillus</taxon>
    </lineage>
</organism>
<dbReference type="Pfam" id="PF26353">
    <property type="entry name" value="YhfM"/>
    <property type="match status" value="1"/>
</dbReference>
<evidence type="ECO:0000313" key="3">
    <source>
        <dbReference type="EMBL" id="KZE69045.1"/>
    </source>
</evidence>
<dbReference type="RefSeq" id="WP_066236392.1">
    <property type="nucleotide sequence ID" value="NZ_LRFC01000001.1"/>
</dbReference>
<dbReference type="PROSITE" id="PS51257">
    <property type="entry name" value="PROKAR_LIPOPROTEIN"/>
    <property type="match status" value="1"/>
</dbReference>
<feature type="domain" description="YhfM-like" evidence="2">
    <location>
        <begin position="29"/>
        <end position="137"/>
    </location>
</feature>
<gene>
    <name evidence="3" type="ORF">AWM68_01905</name>
</gene>
<keyword evidence="4" id="KW-1185">Reference proteome</keyword>
<dbReference type="OrthoDB" id="1911879at2"/>
<dbReference type="AlphaFoldDB" id="A0A165P5M2"/>
<reference evidence="4" key="1">
    <citation type="submission" date="2016-01" db="EMBL/GenBank/DDBJ databases">
        <title>Draft genome of Chromobacterium sp. F49.</title>
        <authorList>
            <person name="Hong K.W."/>
        </authorList>
    </citation>
    <scope>NUCLEOTIDE SEQUENCE [LARGE SCALE GENOMIC DNA]</scope>
    <source>
        <strain evidence="4">P7IIIA</strain>
    </source>
</reference>
<feature type="chain" id="PRO_5039245320" description="YhfM-like domain-containing protein" evidence="1">
    <location>
        <begin position="23"/>
        <end position="138"/>
    </location>
</feature>
<dbReference type="EMBL" id="LRFC01000001">
    <property type="protein sequence ID" value="KZE69045.1"/>
    <property type="molecule type" value="Genomic_DNA"/>
</dbReference>
<sequence length="138" mass="16079">MRFKTLFTAIIAFCFLMTGCFNLVKSTEQKITVQKQIANSDNYEEFNEITNKNKVQKAIKIVKNADWNNVKVKMSRYPNYKFQFPFKKSEGSEDKTASYSLWVNSNGKKIEIVTDSGKYVELNEQESKDLYEILTEKS</sequence>
<dbReference type="Proteomes" id="UP000076567">
    <property type="component" value="Unassembled WGS sequence"/>
</dbReference>
<proteinExistence type="predicted"/>